<proteinExistence type="predicted"/>
<dbReference type="PANTHER" id="PTHR14247">
    <property type="entry name" value="BREAST CANCER ANTI-ESTROGEN RESISTANCE PROTEIN 3 HOMOLOG-LIKE PROTEIN"/>
    <property type="match status" value="1"/>
</dbReference>
<sequence length="835" mass="91682">MLQHLNVSLVVRGPKWNTVFEVRPHQCRVQGHNHFPSPAGHTISDTSQDAIGFLGHLGTLLAHIQAAVNKHPQINTPTQLGVVCKLTEGALDPFVQIIDKDIKQNWPQHRALGNTNCDRPPTGVNSIHHHCLGPAIQPVLYPAKSTPVQATRSQFLQENAVGNRFFDVISTTEKPLAEQDWYHGAIPRIEAQELLKQQGDFLVRESHGKPGEYVLSVFSDGQRRHFIIQYADNQYRFEGTGFPTIPQLIDHHYTTKQIITKKSGVVLLNPVVKAMSSHFLGSRASIAIAVPPDDKRRNNECPPPSSFLLAFIAEQTSFGMEYPFGQFGSAVLAMSPPKLLPTPSLLDKKWALNHEDVTLGELLGKTPRSVKKEGEEMLQVLELRFPLQPMEKTMVKPVVPLQPMEYHIGTDIHPAAHGGPHTGPGRYALKEAASCGEPMLEQAPDRSCGLRAVGEEVEESGVKVTMGRRGATPQQKGPLKDRTDSVLEVLNSVCIKGNGWRLNHFPGQSVPMLDNPLGEEKFPNIQSKPPLAQLEAISSCPITCYLGEETDPHLSTTSFQVVVESDEVSPQPPFLQAKQSQLPQPLLIRLLLQTLHQLRCPSLYTLQYLNIPLVVGGPKLNTVFEVRPHQCRVQGHDHFPSPAGHAIFDTSQDAIGLLGRLGTLLAHIQAAVNKHPQVLLCQAAFQPLFPKPVALHGVAVAQVQDLALGLVKPHTIDLGPSIQPVQVPLQSLPTLKQINTPTQLGVVCKLTESTLDPFVQIIDKDVKQNWPQHRALGNTTCDRPPTGVNSIHHHSLGPAVQPVLYPAKSTPVQAMSSQFLQENAVGNRVKGFTEV</sequence>
<reference evidence="4 5" key="1">
    <citation type="journal article" date="2023" name="J. Hered.">
        <title>Chromosome-level genome of the wood stork (Mycteria americana) provides insight into avian chromosome evolution.</title>
        <authorList>
            <person name="Flamio R. Jr."/>
            <person name="Ramstad K.M."/>
        </authorList>
    </citation>
    <scope>NUCLEOTIDE SEQUENCE [LARGE SCALE GENOMIC DNA]</scope>
    <source>
        <strain evidence="4">JAX WOST 10</strain>
    </source>
</reference>
<comment type="caution">
    <text evidence="4">The sequence shown here is derived from an EMBL/GenBank/DDBJ whole genome shotgun (WGS) entry which is preliminary data.</text>
</comment>
<dbReference type="PRINTS" id="PR00401">
    <property type="entry name" value="SH2DOMAIN"/>
</dbReference>
<dbReference type="Pfam" id="PF00017">
    <property type="entry name" value="SH2"/>
    <property type="match status" value="1"/>
</dbReference>
<dbReference type="InterPro" id="IPR036860">
    <property type="entry name" value="SH2_dom_sf"/>
</dbReference>
<evidence type="ECO:0000313" key="4">
    <source>
        <dbReference type="EMBL" id="KAK4806753.1"/>
    </source>
</evidence>
<evidence type="ECO:0000256" key="1">
    <source>
        <dbReference type="PROSITE-ProRule" id="PRU00191"/>
    </source>
</evidence>
<dbReference type="FunFam" id="3.30.505.10:FF:000020">
    <property type="entry name" value="Tyrosine-protein kinase"/>
    <property type="match status" value="1"/>
</dbReference>
<dbReference type="PANTHER" id="PTHR14247:SF8">
    <property type="entry name" value="RAS-GEF DOMAIN-CONTAINING PROTEIN"/>
    <property type="match status" value="1"/>
</dbReference>
<dbReference type="InterPro" id="IPR051853">
    <property type="entry name" value="SH2-Ras-GEF_adapter"/>
</dbReference>
<dbReference type="InterPro" id="IPR000980">
    <property type="entry name" value="SH2"/>
</dbReference>
<dbReference type="Gene3D" id="3.30.505.10">
    <property type="entry name" value="SH2 domain"/>
    <property type="match status" value="1"/>
</dbReference>
<keyword evidence="5" id="KW-1185">Reference proteome</keyword>
<dbReference type="InterPro" id="IPR035849">
    <property type="entry name" value="Fes/Fps/Fer_SH2"/>
</dbReference>
<evidence type="ECO:0000259" key="3">
    <source>
        <dbReference type="PROSITE" id="PS50001"/>
    </source>
</evidence>
<dbReference type="EMBL" id="JAUNZN010000033">
    <property type="protein sequence ID" value="KAK4806753.1"/>
    <property type="molecule type" value="Genomic_DNA"/>
</dbReference>
<dbReference type="SMART" id="SM00252">
    <property type="entry name" value="SH2"/>
    <property type="match status" value="1"/>
</dbReference>
<dbReference type="AlphaFoldDB" id="A0AAN7NAL5"/>
<dbReference type="SUPFAM" id="SSF55550">
    <property type="entry name" value="SH2 domain"/>
    <property type="match status" value="1"/>
</dbReference>
<evidence type="ECO:0000313" key="5">
    <source>
        <dbReference type="Proteomes" id="UP001333110"/>
    </source>
</evidence>
<protein>
    <recommendedName>
        <fullName evidence="3">SH2 domain-containing protein</fullName>
    </recommendedName>
</protein>
<gene>
    <name evidence="4" type="ORF">QYF61_005549</name>
</gene>
<dbReference type="Proteomes" id="UP001333110">
    <property type="component" value="Unassembled WGS sequence"/>
</dbReference>
<name>A0AAN7NAL5_MYCAM</name>
<feature type="region of interest" description="Disordered" evidence="2">
    <location>
        <begin position="461"/>
        <end position="482"/>
    </location>
</feature>
<dbReference type="PROSITE" id="PS50001">
    <property type="entry name" value="SH2"/>
    <property type="match status" value="1"/>
</dbReference>
<feature type="domain" description="SH2" evidence="3">
    <location>
        <begin position="181"/>
        <end position="271"/>
    </location>
</feature>
<keyword evidence="1" id="KW-0727">SH2 domain</keyword>
<dbReference type="CDD" id="cd10361">
    <property type="entry name" value="SH2_Fps_family"/>
    <property type="match status" value="1"/>
</dbReference>
<organism evidence="4 5">
    <name type="scientific">Mycteria americana</name>
    <name type="common">Wood stork</name>
    <dbReference type="NCBI Taxonomy" id="33587"/>
    <lineage>
        <taxon>Eukaryota</taxon>
        <taxon>Metazoa</taxon>
        <taxon>Chordata</taxon>
        <taxon>Craniata</taxon>
        <taxon>Vertebrata</taxon>
        <taxon>Euteleostomi</taxon>
        <taxon>Archelosauria</taxon>
        <taxon>Archosauria</taxon>
        <taxon>Dinosauria</taxon>
        <taxon>Saurischia</taxon>
        <taxon>Theropoda</taxon>
        <taxon>Coelurosauria</taxon>
        <taxon>Aves</taxon>
        <taxon>Neognathae</taxon>
        <taxon>Neoaves</taxon>
        <taxon>Aequornithes</taxon>
        <taxon>Ciconiiformes</taxon>
        <taxon>Ciconiidae</taxon>
        <taxon>Mycteria</taxon>
    </lineage>
</organism>
<accession>A0AAN7NAL5</accession>
<evidence type="ECO:0000256" key="2">
    <source>
        <dbReference type="SAM" id="MobiDB-lite"/>
    </source>
</evidence>